<dbReference type="InterPro" id="IPR048760">
    <property type="entry name" value="VP0354-like_sensor_dom"/>
</dbReference>
<evidence type="ECO:0000256" key="8">
    <source>
        <dbReference type="ARBA" id="ARBA00022485"/>
    </source>
</evidence>
<keyword evidence="23" id="KW-0175">Coiled coil</keyword>
<evidence type="ECO:0000256" key="21">
    <source>
        <dbReference type="ARBA" id="ARBA00024827"/>
    </source>
</evidence>
<evidence type="ECO:0000256" key="20">
    <source>
        <dbReference type="ARBA" id="ARBA00023014"/>
    </source>
</evidence>
<dbReference type="PANTHER" id="PTHR24421">
    <property type="entry name" value="NITRATE/NITRITE SENSOR PROTEIN NARX-RELATED"/>
    <property type="match status" value="1"/>
</dbReference>
<feature type="transmembrane region" description="Helical" evidence="24">
    <location>
        <begin position="6"/>
        <end position="28"/>
    </location>
</feature>
<name>A0A915XIV0_9BACT</name>
<dbReference type="SMART" id="SM00086">
    <property type="entry name" value="PAC"/>
    <property type="match status" value="1"/>
</dbReference>
<evidence type="ECO:0000256" key="7">
    <source>
        <dbReference type="ARBA" id="ARBA00022475"/>
    </source>
</evidence>
<sequence>MLSSLRGKLIFIFVALTVSVVIISSGYARYKQRQFALDRAKERALVDLELMESDIQSVLQWVMRDLLVLRDMPNLQNFLNATSMQQRHMALRELGEEFLALARNHTIFQQIRFLDNRGFEVIRVNVKGRKTWLTPPDQLQDKSGRYYFREAIHLPPGKVYISPMDLNVEKGQIERPIVPVIRYATPVVDRHGQKRGVLVLNVFGSVFLDLLTEQQNTAPRGEQYFLLNKDGYFLFHPDRSKIFGFMLGTNETLFRYEPELEQWIAGNISGLTIRKSRETYKQTLYAFKRINLATSINSVAHASHDSLGVTYPGRNERYWVLLTTVDDANLLMGFNEYVQSFMPFTILLIVICVAMAVLVAWNCSRPIESLARAAGRIQRGDLSARAQVYTSDDMGRFGKLFNEMAAKLEQTIRKLRLSETKYRQIFENSRDCIFVTDTMCNIVDINEAGRCLLGIDRQGSTGQLTLGCCQSHPDKGDRQPAILDAIRDKGYVRNYETWLVRADGTTRLCLMTATARYDDSGSLIGYEGILRDVTEEKKRQEEKLHFHKKLQEEIVLAEERERRYIGQILHEEMAQNLALVNLKLQETEKQIRHRPGDAGDSGISELLGEIREVINLMIRQIRTMIFDLYPTVLDTQGLVPAMLWYTDNFTRRTGINVSVYGPPGELGLSESQKIYLFRSFKELLHNAWKHAETKEIVATLQKKDNHVRLTVDDEGRGFDPSSLKSAEPELQGIGLISIREWITAMGGTFSVESEPGKGTRIVIDIPLSTDNHLT</sequence>
<dbReference type="Gene3D" id="6.10.340.10">
    <property type="match status" value="1"/>
</dbReference>
<dbReference type="InterPro" id="IPR050482">
    <property type="entry name" value="Sensor_HK_TwoCompSys"/>
</dbReference>
<dbReference type="SMART" id="SM00387">
    <property type="entry name" value="HATPase_c"/>
    <property type="match status" value="1"/>
</dbReference>
<evidence type="ECO:0000256" key="2">
    <source>
        <dbReference type="ARBA" id="ARBA00001966"/>
    </source>
</evidence>
<dbReference type="GO" id="GO:0046983">
    <property type="term" value="F:protein dimerization activity"/>
    <property type="evidence" value="ECO:0007669"/>
    <property type="project" value="InterPro"/>
</dbReference>
<dbReference type="GO" id="GO:0005737">
    <property type="term" value="C:cytoplasm"/>
    <property type="evidence" value="ECO:0007669"/>
    <property type="project" value="UniProtKB-SubCell"/>
</dbReference>
<evidence type="ECO:0000256" key="16">
    <source>
        <dbReference type="ARBA" id="ARBA00022840"/>
    </source>
</evidence>
<evidence type="ECO:0000256" key="13">
    <source>
        <dbReference type="ARBA" id="ARBA00022723"/>
    </source>
</evidence>
<dbReference type="GO" id="GO:0046872">
    <property type="term" value="F:metal ion binding"/>
    <property type="evidence" value="ECO:0007669"/>
    <property type="project" value="UniProtKB-KW"/>
</dbReference>
<evidence type="ECO:0000256" key="14">
    <source>
        <dbReference type="ARBA" id="ARBA00022741"/>
    </source>
</evidence>
<dbReference type="NCBIfam" id="TIGR00229">
    <property type="entry name" value="sensory_box"/>
    <property type="match status" value="1"/>
</dbReference>
<dbReference type="GO" id="GO:0005886">
    <property type="term" value="C:plasma membrane"/>
    <property type="evidence" value="ECO:0007669"/>
    <property type="project" value="UniProtKB-SubCell"/>
</dbReference>
<dbReference type="CDD" id="cd16917">
    <property type="entry name" value="HATPase_UhpB-NarQ-NarX-like"/>
    <property type="match status" value="1"/>
</dbReference>
<dbReference type="GO" id="GO:0051539">
    <property type="term" value="F:4 iron, 4 sulfur cluster binding"/>
    <property type="evidence" value="ECO:0007669"/>
    <property type="project" value="UniProtKB-KW"/>
</dbReference>
<feature type="domain" description="PAC" evidence="27">
    <location>
        <begin position="493"/>
        <end position="545"/>
    </location>
</feature>
<evidence type="ECO:0000256" key="5">
    <source>
        <dbReference type="ARBA" id="ARBA00012438"/>
    </source>
</evidence>
<keyword evidence="16" id="KW-0067">ATP-binding</keyword>
<evidence type="ECO:0000256" key="6">
    <source>
        <dbReference type="ARBA" id="ARBA00017322"/>
    </source>
</evidence>
<reference evidence="29" key="1">
    <citation type="submission" date="2020-12" db="EMBL/GenBank/DDBJ databases">
        <title>Desulfobium dissulfuricans gen. nov., sp. nov., a novel mesophilic, sulfate-reducing bacterium isolated from a deep-sea hydrothermal vent.</title>
        <authorList>
            <person name="Hashimoto Y."/>
            <person name="Tame A."/>
            <person name="Sawayama S."/>
            <person name="Miyazaki J."/>
            <person name="Takai K."/>
            <person name="Nakagawa S."/>
        </authorList>
    </citation>
    <scope>NUCLEOTIDE SEQUENCE</scope>
    <source>
        <strain evidence="29">GF1</strain>
    </source>
</reference>
<keyword evidence="20" id="KW-0411">Iron-sulfur</keyword>
<dbReference type="InterPro" id="IPR029151">
    <property type="entry name" value="Sensor-like_sf"/>
</dbReference>
<keyword evidence="18" id="KW-0408">Iron</keyword>
<dbReference type="EMBL" id="AP024233">
    <property type="protein sequence ID" value="BCO09565.1"/>
    <property type="molecule type" value="Genomic_DNA"/>
</dbReference>
<keyword evidence="11" id="KW-0808">Transferase</keyword>
<dbReference type="PROSITE" id="PS50885">
    <property type="entry name" value="HAMP"/>
    <property type="match status" value="1"/>
</dbReference>
<evidence type="ECO:0000256" key="15">
    <source>
        <dbReference type="ARBA" id="ARBA00022777"/>
    </source>
</evidence>
<gene>
    <name evidence="29" type="ORF">GF1_19410</name>
</gene>
<dbReference type="InterPro" id="IPR003660">
    <property type="entry name" value="HAMP_dom"/>
</dbReference>
<keyword evidence="17 24" id="KW-1133">Transmembrane helix</keyword>
<proteinExistence type="predicted"/>
<dbReference type="KEGG" id="ddu:GF1_19410"/>
<keyword evidence="19" id="KW-0902">Two-component regulatory system</keyword>
<evidence type="ECO:0000256" key="9">
    <source>
        <dbReference type="ARBA" id="ARBA00022490"/>
    </source>
</evidence>
<evidence type="ECO:0000256" key="3">
    <source>
        <dbReference type="ARBA" id="ARBA00004496"/>
    </source>
</evidence>
<dbReference type="EC" id="2.7.13.3" evidence="5"/>
<keyword evidence="15" id="KW-0418">Kinase</keyword>
<feature type="domain" description="PAS" evidence="26">
    <location>
        <begin position="418"/>
        <end position="463"/>
    </location>
</feature>
<evidence type="ECO:0000256" key="23">
    <source>
        <dbReference type="SAM" id="Coils"/>
    </source>
</evidence>
<dbReference type="SUPFAM" id="SSF103190">
    <property type="entry name" value="Sensory domain-like"/>
    <property type="match status" value="2"/>
</dbReference>
<evidence type="ECO:0000256" key="19">
    <source>
        <dbReference type="ARBA" id="ARBA00023012"/>
    </source>
</evidence>
<keyword evidence="8" id="KW-0004">4Fe-4S</keyword>
<dbReference type="PRINTS" id="PR00344">
    <property type="entry name" value="BCTRLSENSOR"/>
</dbReference>
<dbReference type="Gene3D" id="3.30.565.10">
    <property type="entry name" value="Histidine kinase-like ATPase, C-terminal domain"/>
    <property type="match status" value="1"/>
</dbReference>
<evidence type="ECO:0000256" key="17">
    <source>
        <dbReference type="ARBA" id="ARBA00022989"/>
    </source>
</evidence>
<dbReference type="SMART" id="SM00304">
    <property type="entry name" value="HAMP"/>
    <property type="match status" value="1"/>
</dbReference>
<evidence type="ECO:0000313" key="29">
    <source>
        <dbReference type="EMBL" id="BCO09565.1"/>
    </source>
</evidence>
<dbReference type="PROSITE" id="PS50109">
    <property type="entry name" value="HIS_KIN"/>
    <property type="match status" value="1"/>
</dbReference>
<dbReference type="InterPro" id="IPR035965">
    <property type="entry name" value="PAS-like_dom_sf"/>
</dbReference>
<dbReference type="InterPro" id="IPR036890">
    <property type="entry name" value="HATPase_C_sf"/>
</dbReference>
<keyword evidence="14" id="KW-0547">Nucleotide-binding</keyword>
<comment type="catalytic activity">
    <reaction evidence="1">
        <text>ATP + protein L-histidine = ADP + protein N-phospho-L-histidine.</text>
        <dbReference type="EC" id="2.7.13.3"/>
    </reaction>
</comment>
<dbReference type="GO" id="GO:0005524">
    <property type="term" value="F:ATP binding"/>
    <property type="evidence" value="ECO:0007669"/>
    <property type="project" value="UniProtKB-KW"/>
</dbReference>
<dbReference type="InterPro" id="IPR001610">
    <property type="entry name" value="PAC"/>
</dbReference>
<evidence type="ECO:0000259" key="28">
    <source>
        <dbReference type="PROSITE" id="PS50885"/>
    </source>
</evidence>
<dbReference type="InterPro" id="IPR000700">
    <property type="entry name" value="PAS-assoc_C"/>
</dbReference>
<evidence type="ECO:0000259" key="27">
    <source>
        <dbReference type="PROSITE" id="PS50113"/>
    </source>
</evidence>
<comment type="subcellular location">
    <subcellularLocation>
        <location evidence="4">Cell membrane</location>
        <topology evidence="4">Multi-pass membrane protein</topology>
    </subcellularLocation>
    <subcellularLocation>
        <location evidence="3">Cytoplasm</location>
    </subcellularLocation>
</comment>
<keyword evidence="30" id="KW-1185">Reference proteome</keyword>
<evidence type="ECO:0000256" key="22">
    <source>
        <dbReference type="ARBA" id="ARBA00030800"/>
    </source>
</evidence>
<dbReference type="InterPro" id="IPR003594">
    <property type="entry name" value="HATPase_dom"/>
</dbReference>
<feature type="domain" description="Histidine kinase" evidence="25">
    <location>
        <begin position="568"/>
        <end position="769"/>
    </location>
</feature>
<dbReference type="Gene3D" id="3.30.450.20">
    <property type="entry name" value="PAS domain"/>
    <property type="match status" value="3"/>
</dbReference>
<dbReference type="CDD" id="cd00130">
    <property type="entry name" value="PAS"/>
    <property type="match status" value="1"/>
</dbReference>
<evidence type="ECO:0000259" key="26">
    <source>
        <dbReference type="PROSITE" id="PS50112"/>
    </source>
</evidence>
<evidence type="ECO:0000259" key="25">
    <source>
        <dbReference type="PROSITE" id="PS50109"/>
    </source>
</evidence>
<dbReference type="CDD" id="cd18773">
    <property type="entry name" value="PDC1_HK_sensor"/>
    <property type="match status" value="1"/>
</dbReference>
<dbReference type="Pfam" id="PF07730">
    <property type="entry name" value="HisKA_3"/>
    <property type="match status" value="1"/>
</dbReference>
<feature type="transmembrane region" description="Helical" evidence="24">
    <location>
        <begin position="341"/>
        <end position="361"/>
    </location>
</feature>
<dbReference type="CDD" id="cd06225">
    <property type="entry name" value="HAMP"/>
    <property type="match status" value="1"/>
</dbReference>
<protein>
    <recommendedName>
        <fullName evidence="6">Oxygen sensor histidine kinase NreB</fullName>
        <ecNumber evidence="5">2.7.13.3</ecNumber>
    </recommendedName>
    <alternativeName>
        <fullName evidence="22">Nitrogen regulation protein B</fullName>
    </alternativeName>
</protein>
<comment type="function">
    <text evidence="21">Member of the two-component regulatory system NreB/NreC involved in the control of dissimilatory nitrate/nitrite reduction in response to oxygen. NreB functions as a direct oxygen sensor histidine kinase which is autophosphorylated, in the absence of oxygen, probably at the conserved histidine residue, and transfers its phosphate group probably to a conserved aspartate residue of NreC. NreB/NreC activates the expression of the nitrate (narGHJI) and nitrite (nir) reductase operons, as well as the putative nitrate transporter gene narT.</text>
</comment>
<comment type="cofactor">
    <cofactor evidence="2">
        <name>[4Fe-4S] cluster</name>
        <dbReference type="ChEBI" id="CHEBI:49883"/>
    </cofactor>
</comment>
<dbReference type="AlphaFoldDB" id="A0A915XIV0"/>
<accession>A0A915XIV0</accession>
<dbReference type="PROSITE" id="PS50113">
    <property type="entry name" value="PAC"/>
    <property type="match status" value="1"/>
</dbReference>
<dbReference type="Pfam" id="PF21623">
    <property type="entry name" value="HK_sensor_dom_bact"/>
    <property type="match status" value="1"/>
</dbReference>
<dbReference type="RefSeq" id="WP_267926313.1">
    <property type="nucleotide sequence ID" value="NZ_AP024233.1"/>
</dbReference>
<dbReference type="SUPFAM" id="SSF55874">
    <property type="entry name" value="ATPase domain of HSP90 chaperone/DNA topoisomerase II/histidine kinase"/>
    <property type="match status" value="1"/>
</dbReference>
<dbReference type="SUPFAM" id="SSF55785">
    <property type="entry name" value="PYP-like sensor domain (PAS domain)"/>
    <property type="match status" value="1"/>
</dbReference>
<evidence type="ECO:0000256" key="12">
    <source>
        <dbReference type="ARBA" id="ARBA00022692"/>
    </source>
</evidence>
<feature type="domain" description="HAMP" evidence="28">
    <location>
        <begin position="364"/>
        <end position="413"/>
    </location>
</feature>
<evidence type="ECO:0000256" key="11">
    <source>
        <dbReference type="ARBA" id="ARBA00022679"/>
    </source>
</evidence>
<evidence type="ECO:0000256" key="18">
    <source>
        <dbReference type="ARBA" id="ARBA00023004"/>
    </source>
</evidence>
<dbReference type="PROSITE" id="PS50112">
    <property type="entry name" value="PAS"/>
    <property type="match status" value="1"/>
</dbReference>
<evidence type="ECO:0000256" key="24">
    <source>
        <dbReference type="SAM" id="Phobius"/>
    </source>
</evidence>
<dbReference type="Proteomes" id="UP001063350">
    <property type="component" value="Chromosome"/>
</dbReference>
<dbReference type="InterPro" id="IPR013767">
    <property type="entry name" value="PAS_fold"/>
</dbReference>
<dbReference type="Pfam" id="PF00672">
    <property type="entry name" value="HAMP"/>
    <property type="match status" value="1"/>
</dbReference>
<evidence type="ECO:0000256" key="4">
    <source>
        <dbReference type="ARBA" id="ARBA00004651"/>
    </source>
</evidence>
<feature type="coiled-coil region" evidence="23">
    <location>
        <begin position="530"/>
        <end position="590"/>
    </location>
</feature>
<dbReference type="GO" id="GO:0000155">
    <property type="term" value="F:phosphorelay sensor kinase activity"/>
    <property type="evidence" value="ECO:0007669"/>
    <property type="project" value="InterPro"/>
</dbReference>
<dbReference type="Pfam" id="PF02518">
    <property type="entry name" value="HATPase_c"/>
    <property type="match status" value="1"/>
</dbReference>
<keyword evidence="13" id="KW-0479">Metal-binding</keyword>
<keyword evidence="7" id="KW-1003">Cell membrane</keyword>
<keyword evidence="24" id="KW-0472">Membrane</keyword>
<dbReference type="InterPro" id="IPR005467">
    <property type="entry name" value="His_kinase_dom"/>
</dbReference>
<keyword evidence="12 24" id="KW-0812">Transmembrane</keyword>
<dbReference type="InterPro" id="IPR000014">
    <property type="entry name" value="PAS"/>
</dbReference>
<organism evidence="29 30">
    <name type="scientific">Desulfolithobacter dissulfuricans</name>
    <dbReference type="NCBI Taxonomy" id="2795293"/>
    <lineage>
        <taxon>Bacteria</taxon>
        <taxon>Pseudomonadati</taxon>
        <taxon>Thermodesulfobacteriota</taxon>
        <taxon>Desulfobulbia</taxon>
        <taxon>Desulfobulbales</taxon>
        <taxon>Desulfobulbaceae</taxon>
        <taxon>Desulfolithobacter</taxon>
    </lineage>
</organism>
<keyword evidence="10" id="KW-0597">Phosphoprotein</keyword>
<evidence type="ECO:0000256" key="1">
    <source>
        <dbReference type="ARBA" id="ARBA00000085"/>
    </source>
</evidence>
<dbReference type="PANTHER" id="PTHR24421:SF58">
    <property type="entry name" value="SIGNAL TRANSDUCTION HISTIDINE-PROTEIN KINASE_PHOSPHATASE UHPB"/>
    <property type="match status" value="1"/>
</dbReference>
<dbReference type="Gene3D" id="1.20.5.1930">
    <property type="match status" value="1"/>
</dbReference>
<dbReference type="InterPro" id="IPR004358">
    <property type="entry name" value="Sig_transdc_His_kin-like_C"/>
</dbReference>
<keyword evidence="9" id="KW-0963">Cytoplasm</keyword>
<evidence type="ECO:0000256" key="10">
    <source>
        <dbReference type="ARBA" id="ARBA00022553"/>
    </source>
</evidence>
<dbReference type="Pfam" id="PF00989">
    <property type="entry name" value="PAS"/>
    <property type="match status" value="1"/>
</dbReference>
<evidence type="ECO:0000313" key="30">
    <source>
        <dbReference type="Proteomes" id="UP001063350"/>
    </source>
</evidence>
<dbReference type="SUPFAM" id="SSF158472">
    <property type="entry name" value="HAMP domain-like"/>
    <property type="match status" value="1"/>
</dbReference>
<dbReference type="InterPro" id="IPR011712">
    <property type="entry name" value="Sig_transdc_His_kin_sub3_dim/P"/>
</dbReference>